<gene>
    <name evidence="1" type="ORF">LX13_001718</name>
</gene>
<evidence type="ECO:0000313" key="1">
    <source>
        <dbReference type="EMBL" id="MCP2175899.1"/>
    </source>
</evidence>
<dbReference type="GO" id="GO:0008168">
    <property type="term" value="F:methyltransferase activity"/>
    <property type="evidence" value="ECO:0007669"/>
    <property type="project" value="UniProtKB-KW"/>
</dbReference>
<organism evidence="1 2">
    <name type="scientific">Williamsia maris</name>
    <dbReference type="NCBI Taxonomy" id="72806"/>
    <lineage>
        <taxon>Bacteria</taxon>
        <taxon>Bacillati</taxon>
        <taxon>Actinomycetota</taxon>
        <taxon>Actinomycetes</taxon>
        <taxon>Mycobacteriales</taxon>
        <taxon>Nocardiaceae</taxon>
        <taxon>Williamsia</taxon>
    </lineage>
</organism>
<keyword evidence="2" id="KW-1185">Reference proteome</keyword>
<reference evidence="1 2" key="1">
    <citation type="submission" date="2022-06" db="EMBL/GenBank/DDBJ databases">
        <title>Genomic Encyclopedia of Archaeal and Bacterial Type Strains, Phase II (KMG-II): from individual species to whole genera.</title>
        <authorList>
            <person name="Goeker M."/>
        </authorList>
    </citation>
    <scope>NUCLEOTIDE SEQUENCE [LARGE SCALE GENOMIC DNA]</scope>
    <source>
        <strain evidence="1 2">DSM 44693</strain>
    </source>
</reference>
<sequence length="204" mass="22214">MGMESLIRVVDDARGRGWTIEGSVSDEQIAFLENVTRASSARTIAEIGFNAGFSSFAFLSAAPAAHVTSFDLVEHEYVTMAKEFMDGEFPGRHTLVPGDSRETVPRFAQEGHGTPFDLIFIDGGHTYEVAIADIRNMRACADENTIVVFDDLLPHKPWGPDPVRAWGDAIADGLVVQTGLFADGVEVDEVGPEARRGWAVGRYL</sequence>
<dbReference type="SUPFAM" id="SSF53335">
    <property type="entry name" value="S-adenosyl-L-methionine-dependent methyltransferases"/>
    <property type="match status" value="1"/>
</dbReference>
<name>A0ABT1HCK3_9NOCA</name>
<dbReference type="RefSeq" id="WP_253660936.1">
    <property type="nucleotide sequence ID" value="NZ_BAAAJQ010000001.1"/>
</dbReference>
<dbReference type="EMBL" id="JAMTCJ010000002">
    <property type="protein sequence ID" value="MCP2175899.1"/>
    <property type="molecule type" value="Genomic_DNA"/>
</dbReference>
<dbReference type="InterPro" id="IPR029063">
    <property type="entry name" value="SAM-dependent_MTases_sf"/>
</dbReference>
<proteinExistence type="predicted"/>
<comment type="caution">
    <text evidence="1">The sequence shown here is derived from an EMBL/GenBank/DDBJ whole genome shotgun (WGS) entry which is preliminary data.</text>
</comment>
<dbReference type="GO" id="GO:0032259">
    <property type="term" value="P:methylation"/>
    <property type="evidence" value="ECO:0007669"/>
    <property type="project" value="UniProtKB-KW"/>
</dbReference>
<dbReference type="Proteomes" id="UP001206895">
    <property type="component" value="Unassembled WGS sequence"/>
</dbReference>
<evidence type="ECO:0000313" key="2">
    <source>
        <dbReference type="Proteomes" id="UP001206895"/>
    </source>
</evidence>
<protein>
    <submittedName>
        <fullName evidence="1">Methyltransferase domain-containing protein</fullName>
    </submittedName>
</protein>
<dbReference type="Pfam" id="PF13578">
    <property type="entry name" value="Methyltransf_24"/>
    <property type="match status" value="1"/>
</dbReference>
<accession>A0ABT1HCK3</accession>
<keyword evidence="1" id="KW-0808">Transferase</keyword>
<dbReference type="Gene3D" id="3.40.50.150">
    <property type="entry name" value="Vaccinia Virus protein VP39"/>
    <property type="match status" value="1"/>
</dbReference>
<keyword evidence="1" id="KW-0489">Methyltransferase</keyword>